<proteinExistence type="predicted"/>
<dbReference type="EMBL" id="LCNT01000003">
    <property type="protein sequence ID" value="KKU61483.1"/>
    <property type="molecule type" value="Genomic_DNA"/>
</dbReference>
<feature type="transmembrane region" description="Helical" evidence="6">
    <location>
        <begin position="15"/>
        <end position="34"/>
    </location>
</feature>
<feature type="transmembrane region" description="Helical" evidence="6">
    <location>
        <begin position="411"/>
        <end position="440"/>
    </location>
</feature>
<dbReference type="PATRIC" id="fig|1618371.3.peg.532"/>
<gene>
    <name evidence="8" type="ORF">UX85_C0003G0142</name>
</gene>
<dbReference type="PANTHER" id="PTHR37422:SF13">
    <property type="entry name" value="LIPOPOLYSACCHARIDE BIOSYNTHESIS PROTEIN PA4999-RELATED"/>
    <property type="match status" value="1"/>
</dbReference>
<evidence type="ECO:0000256" key="4">
    <source>
        <dbReference type="ARBA" id="ARBA00023136"/>
    </source>
</evidence>
<feature type="transmembrane region" description="Helical" evidence="6">
    <location>
        <begin position="72"/>
        <end position="89"/>
    </location>
</feature>
<dbReference type="GO" id="GO:0016020">
    <property type="term" value="C:membrane"/>
    <property type="evidence" value="ECO:0007669"/>
    <property type="project" value="UniProtKB-SubCell"/>
</dbReference>
<dbReference type="Gene3D" id="1.25.40.10">
    <property type="entry name" value="Tetratricopeptide repeat domain"/>
    <property type="match status" value="1"/>
</dbReference>
<dbReference type="SUPFAM" id="SSF48452">
    <property type="entry name" value="TPR-like"/>
    <property type="match status" value="1"/>
</dbReference>
<reference evidence="8 9" key="1">
    <citation type="journal article" date="2015" name="Nature">
        <title>rRNA introns, odd ribosomes, and small enigmatic genomes across a large radiation of phyla.</title>
        <authorList>
            <person name="Brown C.T."/>
            <person name="Hug L.A."/>
            <person name="Thomas B.C."/>
            <person name="Sharon I."/>
            <person name="Castelle C.J."/>
            <person name="Singh A."/>
            <person name="Wilkins M.J."/>
            <person name="Williams K.H."/>
            <person name="Banfield J.F."/>
        </authorList>
    </citation>
    <scope>NUCLEOTIDE SEQUENCE [LARGE SCALE GENOMIC DNA]</scope>
</reference>
<dbReference type="AlphaFoldDB" id="A0A0G1U586"/>
<dbReference type="PROSITE" id="PS50005">
    <property type="entry name" value="TPR"/>
    <property type="match status" value="1"/>
</dbReference>
<evidence type="ECO:0000256" key="5">
    <source>
        <dbReference type="PROSITE-ProRule" id="PRU00339"/>
    </source>
</evidence>
<feature type="transmembrane region" description="Helical" evidence="6">
    <location>
        <begin position="372"/>
        <end position="399"/>
    </location>
</feature>
<comment type="caution">
    <text evidence="8">The sequence shown here is derived from an EMBL/GenBank/DDBJ whole genome shotgun (WGS) entry which is preliminary data.</text>
</comment>
<evidence type="ECO:0000256" key="3">
    <source>
        <dbReference type="ARBA" id="ARBA00022989"/>
    </source>
</evidence>
<keyword evidence="2 6" id="KW-0812">Transmembrane</keyword>
<sequence>MSLNHRLDQIIRASFYALTIIVPLILTPVNYELFEFNKILAVYFFTLVIAAAWVSKMILARRLIFRRTPFDIPILLFFLSQLVSTVFSIDRHTSLWGYYSRFNGGLVSTASYLTLYYAYISNLASPRFTKKFLKVTLTTALIVSLYGILEHFGIDEHVWIQDVKNRVFSTLGQPNWLAAYLLTLIPVALAFFLKARTKLQITVYGLLITAFYLTLLYTKSRSGLAGLAVAYSVFWILILFKQKIKSFPWKKFLLTSAALALIAGLVGTDLTPTFKEFLRSRSGVEVSSSEVARSDSSDGGNEIAPPAITLGGSSSQEIRNVVWQGALDVWRAYPWFGSGVETFAYSYYNFKPQAHNLLSEWDFLYNKAHNEYLNFLATTGIFGLGSYLLLQIWFTIWCLKSLKIENWELKIALLAGFIGLSVSNFFGFAVVPVSLFFFLWPALAFSLTSPQTDQATQPSALNNQQSLFLTAAWLTAAYFAFGLVTMWRADVAFNTGKNLVAADQILNGFLTLKQSVDSQPDEPLFRSEYAEAAAKLAVLYHQQTLTDSDPVLATQAATVRDQMVKEAVSQIDVVNQQNQVHLNYWKSRIQIFLLLSTIDENYRGQALSAFETTLRLSPTDAKLYYNLGLLYVQMGQNGLAQQILEKTIDLKPNYEAARFALGSLYQDAGQLDLARVQYQYILDYLNPANQTVKDKLEEL</sequence>
<dbReference type="InterPro" id="IPR011990">
    <property type="entry name" value="TPR-like_helical_dom_sf"/>
</dbReference>
<dbReference type="PANTHER" id="PTHR37422">
    <property type="entry name" value="TEICHURONIC ACID BIOSYNTHESIS PROTEIN TUAE"/>
    <property type="match status" value="1"/>
</dbReference>
<feature type="domain" description="O-antigen ligase-related" evidence="7">
    <location>
        <begin position="210"/>
        <end position="387"/>
    </location>
</feature>
<feature type="transmembrane region" description="Helical" evidence="6">
    <location>
        <begin position="252"/>
        <end position="270"/>
    </location>
</feature>
<comment type="subcellular location">
    <subcellularLocation>
        <location evidence="1">Membrane</location>
        <topology evidence="1">Multi-pass membrane protein</topology>
    </subcellularLocation>
</comment>
<dbReference type="InterPro" id="IPR007016">
    <property type="entry name" value="O-antigen_ligase-rel_domated"/>
</dbReference>
<organism evidence="8 9">
    <name type="scientific">Candidatus Beckwithbacteria bacterium GW2011_GWB1_47_15</name>
    <dbReference type="NCBI Taxonomy" id="1618371"/>
    <lineage>
        <taxon>Bacteria</taxon>
        <taxon>Candidatus Beckwithiibacteriota</taxon>
    </lineage>
</organism>
<feature type="transmembrane region" description="Helical" evidence="6">
    <location>
        <begin position="40"/>
        <end position="60"/>
    </location>
</feature>
<evidence type="ECO:0000256" key="6">
    <source>
        <dbReference type="SAM" id="Phobius"/>
    </source>
</evidence>
<evidence type="ECO:0000313" key="8">
    <source>
        <dbReference type="EMBL" id="KKU61483.1"/>
    </source>
</evidence>
<dbReference type="InterPro" id="IPR019734">
    <property type="entry name" value="TPR_rpt"/>
</dbReference>
<feature type="transmembrane region" description="Helical" evidence="6">
    <location>
        <begin position="467"/>
        <end position="487"/>
    </location>
</feature>
<feature type="transmembrane region" description="Helical" evidence="6">
    <location>
        <begin position="223"/>
        <end position="240"/>
    </location>
</feature>
<feature type="transmembrane region" description="Helical" evidence="6">
    <location>
        <begin position="174"/>
        <end position="192"/>
    </location>
</feature>
<dbReference type="Pfam" id="PF13181">
    <property type="entry name" value="TPR_8"/>
    <property type="match status" value="1"/>
</dbReference>
<keyword evidence="4 6" id="KW-0472">Membrane</keyword>
<evidence type="ECO:0000259" key="7">
    <source>
        <dbReference type="Pfam" id="PF04932"/>
    </source>
</evidence>
<evidence type="ECO:0000256" key="2">
    <source>
        <dbReference type="ARBA" id="ARBA00022692"/>
    </source>
</evidence>
<accession>A0A0G1U586</accession>
<evidence type="ECO:0000313" key="9">
    <source>
        <dbReference type="Proteomes" id="UP000033860"/>
    </source>
</evidence>
<keyword evidence="3 6" id="KW-1133">Transmembrane helix</keyword>
<feature type="transmembrane region" description="Helical" evidence="6">
    <location>
        <begin position="199"/>
        <end position="217"/>
    </location>
</feature>
<keyword evidence="5" id="KW-0802">TPR repeat</keyword>
<feature type="transmembrane region" description="Helical" evidence="6">
    <location>
        <begin position="132"/>
        <end position="154"/>
    </location>
</feature>
<dbReference type="SMART" id="SM00028">
    <property type="entry name" value="TPR"/>
    <property type="match status" value="2"/>
</dbReference>
<feature type="repeat" description="TPR" evidence="5">
    <location>
        <begin position="621"/>
        <end position="654"/>
    </location>
</feature>
<feature type="transmembrane region" description="Helical" evidence="6">
    <location>
        <begin position="101"/>
        <end position="120"/>
    </location>
</feature>
<dbReference type="PROSITE" id="PS50293">
    <property type="entry name" value="TPR_REGION"/>
    <property type="match status" value="1"/>
</dbReference>
<evidence type="ECO:0000256" key="1">
    <source>
        <dbReference type="ARBA" id="ARBA00004141"/>
    </source>
</evidence>
<dbReference type="InterPro" id="IPR051533">
    <property type="entry name" value="WaaL-like"/>
</dbReference>
<protein>
    <recommendedName>
        <fullName evidence="7">O-antigen ligase-related domain-containing protein</fullName>
    </recommendedName>
</protein>
<dbReference type="Proteomes" id="UP000033860">
    <property type="component" value="Unassembled WGS sequence"/>
</dbReference>
<dbReference type="Pfam" id="PF04932">
    <property type="entry name" value="Wzy_C"/>
    <property type="match status" value="1"/>
</dbReference>
<name>A0A0G1U586_9BACT</name>